<evidence type="ECO:0000256" key="1">
    <source>
        <dbReference type="ARBA" id="ARBA00022898"/>
    </source>
</evidence>
<evidence type="ECO:0000256" key="4">
    <source>
        <dbReference type="PIRSR" id="PIRSR000390-2"/>
    </source>
</evidence>
<dbReference type="RefSeq" id="WP_146858486.1">
    <property type="nucleotide sequence ID" value="NZ_BKAU01000001.1"/>
</dbReference>
<proteinExistence type="inferred from homology"/>
<dbReference type="GO" id="GO:0000271">
    <property type="term" value="P:polysaccharide biosynthetic process"/>
    <property type="evidence" value="ECO:0007669"/>
    <property type="project" value="TreeGrafter"/>
</dbReference>
<dbReference type="OrthoDB" id="9804264at2"/>
<dbReference type="PIRSF" id="PIRSF000390">
    <property type="entry name" value="PLP_StrS"/>
    <property type="match status" value="1"/>
</dbReference>
<dbReference type="SUPFAM" id="SSF53383">
    <property type="entry name" value="PLP-dependent transferases"/>
    <property type="match status" value="1"/>
</dbReference>
<dbReference type="Gene3D" id="3.90.1150.10">
    <property type="entry name" value="Aspartate Aminotransferase, domain 1"/>
    <property type="match status" value="1"/>
</dbReference>
<protein>
    <recommendedName>
        <fullName evidence="8">Erythromycin biosynthesis sensory transduction protein eryC1</fullName>
    </recommendedName>
</protein>
<dbReference type="GO" id="GO:0030170">
    <property type="term" value="F:pyridoxal phosphate binding"/>
    <property type="evidence" value="ECO:0007669"/>
    <property type="project" value="TreeGrafter"/>
</dbReference>
<gene>
    <name evidence="6" type="ORF">CCY01nite_10470</name>
</gene>
<keyword evidence="7" id="KW-1185">Reference proteome</keyword>
<accession>A0A512RGG0</accession>
<dbReference type="InterPro" id="IPR000653">
    <property type="entry name" value="DegT/StrS_aminotransferase"/>
</dbReference>
<evidence type="ECO:0000256" key="3">
    <source>
        <dbReference type="PIRSR" id="PIRSR000390-1"/>
    </source>
</evidence>
<sequence length="367" mass="41224">MNIPFVDLKAQYKSIKGEIDNAIMNVINETAFISGKYVNEFEESFAKYYGVKHCISVANGTDSLYIIMKMLGIGLGDEVITAANSWISSSETISQTGAKPVFVDIDPEYYSMDEKLLEKLITSKTKAIIPVHLHGQMCNMGAIMNVAERYNLFVIEDCAQAHFSEFKSVRAGTIGVAGSFSFYPGKNLGAYGDAGCIITNNDELALKCRMYSRHGALKKHQHQIEGINSRLDGIQAAILTAKLPHILKWTEKRIENALYYSKKLVAIPQVTIPKIRPNSLHSFHLYVIRAKKRNQLIDFLKSKGIETAIHYPTILPALPCYTYLNAKVSDYAVAYSFQEEILSLPLFPELCKEQMDYVIDAIDKFYN</sequence>
<dbReference type="PANTHER" id="PTHR30244:SF36">
    <property type="entry name" value="3-OXO-GLUCOSE-6-PHOSPHATE:GLUTAMATE AMINOTRANSFERASE"/>
    <property type="match status" value="1"/>
</dbReference>
<dbReference type="Pfam" id="PF01041">
    <property type="entry name" value="DegT_DnrJ_EryC1"/>
    <property type="match status" value="1"/>
</dbReference>
<organism evidence="6 7">
    <name type="scientific">Chitinophaga cymbidii</name>
    <dbReference type="NCBI Taxonomy" id="1096750"/>
    <lineage>
        <taxon>Bacteria</taxon>
        <taxon>Pseudomonadati</taxon>
        <taxon>Bacteroidota</taxon>
        <taxon>Chitinophagia</taxon>
        <taxon>Chitinophagales</taxon>
        <taxon>Chitinophagaceae</taxon>
        <taxon>Chitinophaga</taxon>
    </lineage>
</organism>
<evidence type="ECO:0000256" key="5">
    <source>
        <dbReference type="RuleBase" id="RU004508"/>
    </source>
</evidence>
<comment type="caution">
    <text evidence="6">The sequence shown here is derived from an EMBL/GenBank/DDBJ whole genome shotgun (WGS) entry which is preliminary data.</text>
</comment>
<dbReference type="InterPro" id="IPR015422">
    <property type="entry name" value="PyrdxlP-dep_Trfase_small"/>
</dbReference>
<dbReference type="AlphaFoldDB" id="A0A512RGG0"/>
<evidence type="ECO:0008006" key="8">
    <source>
        <dbReference type="Google" id="ProtNLM"/>
    </source>
</evidence>
<feature type="active site" description="Proton acceptor" evidence="3">
    <location>
        <position position="186"/>
    </location>
</feature>
<dbReference type="GO" id="GO:0008483">
    <property type="term" value="F:transaminase activity"/>
    <property type="evidence" value="ECO:0007669"/>
    <property type="project" value="TreeGrafter"/>
</dbReference>
<dbReference type="PANTHER" id="PTHR30244">
    <property type="entry name" value="TRANSAMINASE"/>
    <property type="match status" value="1"/>
</dbReference>
<evidence type="ECO:0000313" key="6">
    <source>
        <dbReference type="EMBL" id="GEP94787.1"/>
    </source>
</evidence>
<keyword evidence="1 4" id="KW-0663">Pyridoxal phosphate</keyword>
<dbReference type="InterPro" id="IPR015421">
    <property type="entry name" value="PyrdxlP-dep_Trfase_major"/>
</dbReference>
<evidence type="ECO:0000256" key="2">
    <source>
        <dbReference type="ARBA" id="ARBA00037999"/>
    </source>
</evidence>
<dbReference type="CDD" id="cd00616">
    <property type="entry name" value="AHBA_syn"/>
    <property type="match status" value="1"/>
</dbReference>
<feature type="modified residue" description="N6-(pyridoxal phosphate)lysine" evidence="4">
    <location>
        <position position="186"/>
    </location>
</feature>
<reference evidence="6 7" key="1">
    <citation type="submission" date="2019-07" db="EMBL/GenBank/DDBJ databases">
        <title>Whole genome shotgun sequence of Chitinophaga cymbidii NBRC 109752.</title>
        <authorList>
            <person name="Hosoyama A."/>
            <person name="Uohara A."/>
            <person name="Ohji S."/>
            <person name="Ichikawa N."/>
        </authorList>
    </citation>
    <scope>NUCLEOTIDE SEQUENCE [LARGE SCALE GENOMIC DNA]</scope>
    <source>
        <strain evidence="6 7">NBRC 109752</strain>
    </source>
</reference>
<dbReference type="Proteomes" id="UP000321436">
    <property type="component" value="Unassembled WGS sequence"/>
</dbReference>
<name>A0A512RGG0_9BACT</name>
<dbReference type="InterPro" id="IPR015424">
    <property type="entry name" value="PyrdxlP-dep_Trfase"/>
</dbReference>
<evidence type="ECO:0000313" key="7">
    <source>
        <dbReference type="Proteomes" id="UP000321436"/>
    </source>
</evidence>
<comment type="similarity">
    <text evidence="2 5">Belongs to the DegT/DnrJ/EryC1 family.</text>
</comment>
<dbReference type="EMBL" id="BKAU01000001">
    <property type="protein sequence ID" value="GEP94787.1"/>
    <property type="molecule type" value="Genomic_DNA"/>
</dbReference>
<dbReference type="Gene3D" id="3.40.640.10">
    <property type="entry name" value="Type I PLP-dependent aspartate aminotransferase-like (Major domain)"/>
    <property type="match status" value="1"/>
</dbReference>